<dbReference type="InterPro" id="IPR042086">
    <property type="entry name" value="MeTrfase_capping"/>
</dbReference>
<evidence type="ECO:0000256" key="3">
    <source>
        <dbReference type="ARBA" id="ARBA00022723"/>
    </source>
</evidence>
<comment type="caution">
    <text evidence="6">The sequence shown here is derived from an EMBL/GenBank/DDBJ whole genome shotgun (WGS) entry which is preliminary data.</text>
</comment>
<name>A0AAD5IAG7_ACENE</name>
<dbReference type="Gene3D" id="3.40.50.150">
    <property type="entry name" value="Vaccinia Virus protein VP39"/>
    <property type="match status" value="1"/>
</dbReference>
<dbReference type="GO" id="GO:0008168">
    <property type="term" value="F:methyltransferase activity"/>
    <property type="evidence" value="ECO:0007669"/>
    <property type="project" value="UniProtKB-KW"/>
</dbReference>
<dbReference type="Gene3D" id="1.10.1200.270">
    <property type="entry name" value="Methyltransferase, alpha-helical capping domain"/>
    <property type="match status" value="1"/>
</dbReference>
<organism evidence="6 7">
    <name type="scientific">Acer negundo</name>
    <name type="common">Box elder</name>
    <dbReference type="NCBI Taxonomy" id="4023"/>
    <lineage>
        <taxon>Eukaryota</taxon>
        <taxon>Viridiplantae</taxon>
        <taxon>Streptophyta</taxon>
        <taxon>Embryophyta</taxon>
        <taxon>Tracheophyta</taxon>
        <taxon>Spermatophyta</taxon>
        <taxon>Magnoliopsida</taxon>
        <taxon>eudicotyledons</taxon>
        <taxon>Gunneridae</taxon>
        <taxon>Pentapetalae</taxon>
        <taxon>rosids</taxon>
        <taxon>malvids</taxon>
        <taxon>Sapindales</taxon>
        <taxon>Sapindaceae</taxon>
        <taxon>Hippocastanoideae</taxon>
        <taxon>Acereae</taxon>
        <taxon>Acer</taxon>
    </lineage>
</organism>
<keyword evidence="2" id="KW-0808">Transferase</keyword>
<dbReference type="InterPro" id="IPR005299">
    <property type="entry name" value="MeTrfase_7"/>
</dbReference>
<protein>
    <submittedName>
        <fullName evidence="6">Uncharacterized protein</fullName>
    </submittedName>
</protein>
<feature type="region of interest" description="Disordered" evidence="5">
    <location>
        <begin position="1"/>
        <end position="23"/>
    </location>
</feature>
<evidence type="ECO:0000313" key="6">
    <source>
        <dbReference type="EMBL" id="KAI9154356.1"/>
    </source>
</evidence>
<dbReference type="AlphaFoldDB" id="A0AAD5IAG7"/>
<dbReference type="Pfam" id="PF03492">
    <property type="entry name" value="Methyltransf_7"/>
    <property type="match status" value="1"/>
</dbReference>
<dbReference type="SUPFAM" id="SSF53335">
    <property type="entry name" value="S-adenosyl-L-methionine-dependent methyltransferases"/>
    <property type="match status" value="1"/>
</dbReference>
<evidence type="ECO:0000256" key="4">
    <source>
        <dbReference type="ARBA" id="ARBA00022842"/>
    </source>
</evidence>
<keyword evidence="3" id="KW-0479">Metal-binding</keyword>
<dbReference type="Proteomes" id="UP001064489">
    <property type="component" value="Chromosome 11"/>
</dbReference>
<evidence type="ECO:0000313" key="7">
    <source>
        <dbReference type="Proteomes" id="UP001064489"/>
    </source>
</evidence>
<evidence type="ECO:0000256" key="1">
    <source>
        <dbReference type="ARBA" id="ARBA00022603"/>
    </source>
</evidence>
<dbReference type="GO" id="GO:0046872">
    <property type="term" value="F:metal ion binding"/>
    <property type="evidence" value="ECO:0007669"/>
    <property type="project" value="UniProtKB-KW"/>
</dbReference>
<keyword evidence="7" id="KW-1185">Reference proteome</keyword>
<reference evidence="6" key="2">
    <citation type="submission" date="2023-02" db="EMBL/GenBank/DDBJ databases">
        <authorList>
            <person name="Swenson N.G."/>
            <person name="Wegrzyn J.L."/>
            <person name="Mcevoy S.L."/>
        </authorList>
    </citation>
    <scope>NUCLEOTIDE SEQUENCE</scope>
    <source>
        <strain evidence="6">91603</strain>
        <tissue evidence="6">Leaf</tissue>
    </source>
</reference>
<keyword evidence="4" id="KW-0460">Magnesium</keyword>
<gene>
    <name evidence="6" type="ORF">LWI28_024965</name>
</gene>
<dbReference type="EMBL" id="JAJSOW010000108">
    <property type="protein sequence ID" value="KAI9154356.1"/>
    <property type="molecule type" value="Genomic_DNA"/>
</dbReference>
<evidence type="ECO:0000256" key="2">
    <source>
        <dbReference type="ARBA" id="ARBA00022679"/>
    </source>
</evidence>
<proteinExistence type="predicted"/>
<keyword evidence="1" id="KW-0489">Methyltransferase</keyword>
<reference evidence="6" key="1">
    <citation type="journal article" date="2022" name="Plant J.">
        <title>Strategies of tolerance reflected in two North American maple genomes.</title>
        <authorList>
            <person name="McEvoy S.L."/>
            <person name="Sezen U.U."/>
            <person name="Trouern-Trend A."/>
            <person name="McMahon S.M."/>
            <person name="Schaberg P.G."/>
            <person name="Yang J."/>
            <person name="Wegrzyn J.L."/>
            <person name="Swenson N.G."/>
        </authorList>
    </citation>
    <scope>NUCLEOTIDE SEQUENCE</scope>
    <source>
        <strain evidence="6">91603</strain>
    </source>
</reference>
<sequence>MEELQNVLHMNEGEGDNSYAKNSGQQKQAILKAKPFLQESIVELYNNIFPEDCMRFADMGCSSGPNALTPTWEAVEALYKVARKHNHKPPALQVFLNDLPGNDFNTVFKSLPSFYEKLKKLGKDHHDHDHDQDHDQDHESVLSCFIAAVPGSYYCRLFPPCFLHFVFSSYSLHWLSQVPEGLISEYGVPLNKKNIYPTKTSPQGVRKAYLEQFEKDFTKFLKLRKEELVPGGRMVLTIRGNQSKEDSIKNYRPMLLELIGMELEAMVSEGIVEEWKLDTFNVPLYAPSFEEIQHVIEREGSYNINLLEKFELSWDAGSVDINGDNSLDTRVKQALKIIRSVTEPILASHFGNSIMDDLFRRLSIRAKDSMEKGLGMLTNMLISLTKK</sequence>
<dbReference type="GO" id="GO:0032259">
    <property type="term" value="P:methylation"/>
    <property type="evidence" value="ECO:0007669"/>
    <property type="project" value="UniProtKB-KW"/>
</dbReference>
<dbReference type="InterPro" id="IPR029063">
    <property type="entry name" value="SAM-dependent_MTases_sf"/>
</dbReference>
<evidence type="ECO:0000256" key="5">
    <source>
        <dbReference type="SAM" id="MobiDB-lite"/>
    </source>
</evidence>
<accession>A0AAD5IAG7</accession>
<dbReference type="PANTHER" id="PTHR31009">
    <property type="entry name" value="S-ADENOSYL-L-METHIONINE:CARBOXYL METHYLTRANSFERASE FAMILY PROTEIN"/>
    <property type="match status" value="1"/>
</dbReference>